<dbReference type="InterPro" id="IPR036812">
    <property type="entry name" value="NAD(P)_OxRdtase_dom_sf"/>
</dbReference>
<evidence type="ECO:0000313" key="3">
    <source>
        <dbReference type="Proteomes" id="UP000275473"/>
    </source>
</evidence>
<dbReference type="SUPFAM" id="SSF51430">
    <property type="entry name" value="NAD(P)-linked oxidoreductase"/>
    <property type="match status" value="1"/>
</dbReference>
<dbReference type="PANTHER" id="PTHR43312">
    <property type="entry name" value="D-THREO-ALDOSE 1-DEHYDROGENASE"/>
    <property type="match status" value="1"/>
</dbReference>
<accession>A0A3M8PA07</accession>
<comment type="caution">
    <text evidence="2">The sequence shown here is derived from an EMBL/GenBank/DDBJ whole genome shotgun (WGS) entry which is preliminary data.</text>
</comment>
<dbReference type="RefSeq" id="WP_123164244.1">
    <property type="nucleotide sequence ID" value="NZ_RIAX01000002.1"/>
</dbReference>
<dbReference type="OrthoDB" id="9773828at2"/>
<dbReference type="InterPro" id="IPR023210">
    <property type="entry name" value="NADP_OxRdtase_dom"/>
</dbReference>
<dbReference type="CDD" id="cd19086">
    <property type="entry name" value="AKR_AKR11C1"/>
    <property type="match status" value="1"/>
</dbReference>
<name>A0A3M8PA07_9BACL</name>
<dbReference type="EMBL" id="RIAX01000002">
    <property type="protein sequence ID" value="RNF40545.1"/>
    <property type="molecule type" value="Genomic_DNA"/>
</dbReference>
<dbReference type="PRINTS" id="PR00069">
    <property type="entry name" value="ALDKETRDTASE"/>
</dbReference>
<dbReference type="Pfam" id="PF00248">
    <property type="entry name" value="Aldo_ket_red"/>
    <property type="match status" value="1"/>
</dbReference>
<protein>
    <submittedName>
        <fullName evidence="2">Aldo/keto reductase</fullName>
    </submittedName>
</protein>
<feature type="domain" description="NADP-dependent oxidoreductase" evidence="1">
    <location>
        <begin position="15"/>
        <end position="289"/>
    </location>
</feature>
<organism evidence="2 3">
    <name type="scientific">Planococcus salinus</name>
    <dbReference type="NCBI Taxonomy" id="1848460"/>
    <lineage>
        <taxon>Bacteria</taxon>
        <taxon>Bacillati</taxon>
        <taxon>Bacillota</taxon>
        <taxon>Bacilli</taxon>
        <taxon>Bacillales</taxon>
        <taxon>Caryophanaceae</taxon>
        <taxon>Planococcus</taxon>
    </lineage>
</organism>
<evidence type="ECO:0000259" key="1">
    <source>
        <dbReference type="Pfam" id="PF00248"/>
    </source>
</evidence>
<keyword evidence="3" id="KW-1185">Reference proteome</keyword>
<dbReference type="PANTHER" id="PTHR43312:SF1">
    <property type="entry name" value="NADP-DEPENDENT OXIDOREDUCTASE DOMAIN-CONTAINING PROTEIN"/>
    <property type="match status" value="1"/>
</dbReference>
<gene>
    <name evidence="2" type="ORF">EEX84_03730</name>
</gene>
<dbReference type="AlphaFoldDB" id="A0A3M8PA07"/>
<dbReference type="Gene3D" id="3.20.20.100">
    <property type="entry name" value="NADP-dependent oxidoreductase domain"/>
    <property type="match status" value="1"/>
</dbReference>
<reference evidence="2 3" key="1">
    <citation type="journal article" date="2018" name="Int. J. Syst. Evol. Microbiol.">
        <title>Planococcus salinus sp. nov., a moderately halophilic bacterium isolated from a saline-alkali soil.</title>
        <authorList>
            <person name="Gan L."/>
        </authorList>
    </citation>
    <scope>NUCLEOTIDE SEQUENCE [LARGE SCALE GENOMIC DNA]</scope>
    <source>
        <strain evidence="2 3">LCB217</strain>
    </source>
</reference>
<dbReference type="InterPro" id="IPR020471">
    <property type="entry name" value="AKR"/>
</dbReference>
<evidence type="ECO:0000313" key="2">
    <source>
        <dbReference type="EMBL" id="RNF40545.1"/>
    </source>
</evidence>
<proteinExistence type="predicted"/>
<sequence>MKKQFLGNSGLQVSEIGFGCMSLPTDLQEASFIIEEALSHGINYFDTADLYNKGTNEELVGQALKKHRNNIVLATKVGNEWDKNSDEVKWNATKPYITEQVHHSLRRLQTDYIDLYQLHGGMISDNAEETIDAFETLKKEGLIRAYGISSIRPNVIKRFLETSDIASIMMQYSLLDRRPEEFLEPIGAAGKSVVTRGSLAKGLLTNEGLKRAETMDGYLTYSSDELKNTLKKLLDVHGNLHALSLHSVLEQDTVASVVAGASSAQQIRDTISAYETDVSAEQIEQAKQLTKEDRYEQHRD</sequence>
<dbReference type="InterPro" id="IPR053135">
    <property type="entry name" value="AKR2_Oxidoreductase"/>
</dbReference>
<dbReference type="Proteomes" id="UP000275473">
    <property type="component" value="Unassembled WGS sequence"/>
</dbReference>
<dbReference type="GO" id="GO:0016491">
    <property type="term" value="F:oxidoreductase activity"/>
    <property type="evidence" value="ECO:0007669"/>
    <property type="project" value="InterPro"/>
</dbReference>